<feature type="transmembrane region" description="Helical" evidence="4">
    <location>
        <begin position="37"/>
        <end position="55"/>
    </location>
</feature>
<dbReference type="Pfam" id="PF20966">
    <property type="entry name" value="MASE6"/>
    <property type="match status" value="1"/>
</dbReference>
<dbReference type="Proteomes" id="UP001065322">
    <property type="component" value="Chromosome"/>
</dbReference>
<dbReference type="InterPro" id="IPR050469">
    <property type="entry name" value="Diguanylate_Cyclase"/>
</dbReference>
<dbReference type="PANTHER" id="PTHR45138">
    <property type="entry name" value="REGULATORY COMPONENTS OF SENSORY TRANSDUCTION SYSTEM"/>
    <property type="match status" value="1"/>
</dbReference>
<dbReference type="PANTHER" id="PTHR45138:SF9">
    <property type="entry name" value="DIGUANYLATE CYCLASE DGCM-RELATED"/>
    <property type="match status" value="1"/>
</dbReference>
<evidence type="ECO:0000313" key="7">
    <source>
        <dbReference type="Proteomes" id="UP001065322"/>
    </source>
</evidence>
<keyword evidence="4" id="KW-0812">Transmembrane</keyword>
<dbReference type="InterPro" id="IPR043128">
    <property type="entry name" value="Rev_trsase/Diguanyl_cyclase"/>
</dbReference>
<dbReference type="InterPro" id="IPR000160">
    <property type="entry name" value="GGDEF_dom"/>
</dbReference>
<dbReference type="SUPFAM" id="SSF55073">
    <property type="entry name" value="Nucleotide cyclase"/>
    <property type="match status" value="1"/>
</dbReference>
<dbReference type="CDD" id="cd01949">
    <property type="entry name" value="GGDEF"/>
    <property type="match status" value="1"/>
</dbReference>
<dbReference type="EMBL" id="CP054475">
    <property type="protein sequence ID" value="UXD88161.1"/>
    <property type="molecule type" value="Genomic_DNA"/>
</dbReference>
<dbReference type="Pfam" id="PF00990">
    <property type="entry name" value="GGDEF"/>
    <property type="match status" value="1"/>
</dbReference>
<dbReference type="PROSITE" id="PS50887">
    <property type="entry name" value="GGDEF"/>
    <property type="match status" value="1"/>
</dbReference>
<keyword evidence="7" id="KW-1185">Reference proteome</keyword>
<dbReference type="EC" id="2.7.7.65" evidence="1"/>
<evidence type="ECO:0000256" key="1">
    <source>
        <dbReference type="ARBA" id="ARBA00012528"/>
    </source>
</evidence>
<reference evidence="7" key="1">
    <citation type="submission" date="2020-06" db="EMBL/GenBank/DDBJ databases">
        <title>Thalassolituus marinus alknpb1M-1, a hydrocarbon-degrading bacterium isolated from the deep-sea overlying water using an in-situ strategy from the South China Sea basin.</title>
        <authorList>
            <person name="Dong C."/>
            <person name="Chen Y."/>
            <person name="Shao Z."/>
        </authorList>
    </citation>
    <scope>NUCLEOTIDE SEQUENCE [LARGE SCALE GENOMIC DNA]</scope>
    <source>
        <strain evidence="7">alknpb1M-1</strain>
    </source>
</reference>
<dbReference type="InterPro" id="IPR029787">
    <property type="entry name" value="Nucleotide_cyclase"/>
</dbReference>
<dbReference type="NCBIfam" id="TIGR00254">
    <property type="entry name" value="GGDEF"/>
    <property type="match status" value="1"/>
</dbReference>
<feature type="transmembrane region" description="Helical" evidence="4">
    <location>
        <begin position="88"/>
        <end position="106"/>
    </location>
</feature>
<comment type="catalytic activity">
    <reaction evidence="2">
        <text>2 GTP = 3',3'-c-di-GMP + 2 diphosphate</text>
        <dbReference type="Rhea" id="RHEA:24898"/>
        <dbReference type="ChEBI" id="CHEBI:33019"/>
        <dbReference type="ChEBI" id="CHEBI:37565"/>
        <dbReference type="ChEBI" id="CHEBI:58805"/>
        <dbReference type="EC" id="2.7.7.65"/>
    </reaction>
</comment>
<feature type="domain" description="GGDEF" evidence="5">
    <location>
        <begin position="205"/>
        <end position="338"/>
    </location>
</feature>
<keyword evidence="4" id="KW-0472">Membrane</keyword>
<proteinExistence type="predicted"/>
<accession>A0ABY6AAV6</accession>
<evidence type="ECO:0000259" key="5">
    <source>
        <dbReference type="PROSITE" id="PS50887"/>
    </source>
</evidence>
<name>A0ABY6AAV6_9GAMM</name>
<dbReference type="RefSeq" id="WP_260996908.1">
    <property type="nucleotide sequence ID" value="NZ_CP054475.1"/>
</dbReference>
<keyword evidence="4" id="KW-1133">Transmembrane helix</keyword>
<feature type="transmembrane region" description="Helical" evidence="4">
    <location>
        <begin position="64"/>
        <end position="82"/>
    </location>
</feature>
<dbReference type="InterPro" id="IPR048435">
    <property type="entry name" value="MASE6"/>
</dbReference>
<feature type="region of interest" description="Disordered" evidence="3">
    <location>
        <begin position="337"/>
        <end position="359"/>
    </location>
</feature>
<feature type="transmembrane region" description="Helical" evidence="4">
    <location>
        <begin position="113"/>
        <end position="131"/>
    </location>
</feature>
<evidence type="ECO:0000313" key="6">
    <source>
        <dbReference type="EMBL" id="UXD88161.1"/>
    </source>
</evidence>
<evidence type="ECO:0000256" key="2">
    <source>
        <dbReference type="ARBA" id="ARBA00034247"/>
    </source>
</evidence>
<evidence type="ECO:0000256" key="4">
    <source>
        <dbReference type="SAM" id="Phobius"/>
    </source>
</evidence>
<dbReference type="Gene3D" id="3.30.70.270">
    <property type="match status" value="1"/>
</dbReference>
<sequence length="359" mass="40568">MSVTPEPLHQRVIFKGLLLMVSGAGVFYFLINIQRGLIGLAWTELAMSVASLWLWRNVDALKALRLWSFLYLIPFFSIILFALSDSRISYGMFVWVLLIPIVSYLLLGLWRGFAMTCVFMTLAAAVYIWRFHNNPEVINTVVLANVMVCAAALWAFSHIYELSRERSQRILMKLASRDALTGLYNRLRLTEIFNRERQQAEAQRQPLSLLLIDLDYFKKINDHYGHDTGDQALVAVAAHIRQHLRRRDSAFRLGGEEFCILLPGSGREEAHALAESLRLSLAEQHQLVAALRTRLTLSAGVATLGADGDDFVHLYSMADQRLYLAKHSGRNRVISEGQAVPEHSVQEEKSPSSALQTTL</sequence>
<protein>
    <recommendedName>
        <fullName evidence="1">diguanylate cyclase</fullName>
        <ecNumber evidence="1">2.7.7.65</ecNumber>
    </recommendedName>
</protein>
<gene>
    <name evidence="6" type="ORF">HUF19_12310</name>
</gene>
<organism evidence="6 7">
    <name type="scientific">Thalassolituus hydrocarboniclasticus</name>
    <dbReference type="NCBI Taxonomy" id="2742796"/>
    <lineage>
        <taxon>Bacteria</taxon>
        <taxon>Pseudomonadati</taxon>
        <taxon>Pseudomonadota</taxon>
        <taxon>Gammaproteobacteria</taxon>
        <taxon>Oceanospirillales</taxon>
        <taxon>Oceanospirillaceae</taxon>
        <taxon>Thalassolituus</taxon>
    </lineage>
</organism>
<feature type="transmembrane region" description="Helical" evidence="4">
    <location>
        <begin position="12"/>
        <end position="31"/>
    </location>
</feature>
<dbReference type="SMART" id="SM00267">
    <property type="entry name" value="GGDEF"/>
    <property type="match status" value="1"/>
</dbReference>
<feature type="transmembrane region" description="Helical" evidence="4">
    <location>
        <begin position="137"/>
        <end position="160"/>
    </location>
</feature>
<evidence type="ECO:0000256" key="3">
    <source>
        <dbReference type="SAM" id="MobiDB-lite"/>
    </source>
</evidence>